<dbReference type="PANTHER" id="PTHR43693:SF1">
    <property type="entry name" value="PROTEIN PHOSPHATASE CHEZ"/>
    <property type="match status" value="1"/>
</dbReference>
<protein>
    <submittedName>
        <fullName evidence="4">Chemotaxis protein CheC</fullName>
    </submittedName>
</protein>
<feature type="domain" description="CheC-like protein" evidence="3">
    <location>
        <begin position="112"/>
        <end position="145"/>
    </location>
</feature>
<keyword evidence="2" id="KW-0378">Hydrolase</keyword>
<evidence type="ECO:0000256" key="2">
    <source>
        <dbReference type="ARBA" id="ARBA00022801"/>
    </source>
</evidence>
<dbReference type="SUPFAM" id="SSF103039">
    <property type="entry name" value="CheC-like"/>
    <property type="match status" value="1"/>
</dbReference>
<dbReference type="InterPro" id="IPR050992">
    <property type="entry name" value="CheZ_family_phosphatases"/>
</dbReference>
<evidence type="ECO:0000313" key="5">
    <source>
        <dbReference type="Proteomes" id="UP001180087"/>
    </source>
</evidence>
<proteinExistence type="predicted"/>
<dbReference type="Gene3D" id="3.40.1550.10">
    <property type="entry name" value="CheC-like"/>
    <property type="match status" value="1"/>
</dbReference>
<dbReference type="CDD" id="cd17909">
    <property type="entry name" value="CheC_ClassI"/>
    <property type="match status" value="1"/>
</dbReference>
<feature type="domain" description="CheC-like protein" evidence="3">
    <location>
        <begin position="10"/>
        <end position="44"/>
    </location>
</feature>
<name>A0ABY9KY47_9BACI</name>
<dbReference type="Proteomes" id="UP001180087">
    <property type="component" value="Chromosome"/>
</dbReference>
<keyword evidence="5" id="KW-1185">Reference proteome</keyword>
<sequence>MQIEKLTSVQLDVLREIGNIGAGNAATSMSLLTNQKVDMDVPVVQLIPFGQVMELIGGADELVVAIYLRILGEAPGTVYFIMSLAEAEQLVRQIIHDNSFTLGMEEEIDDFAISALMEAGNILTGSYLSALSDFININMQPSIPNLAIDMAGAILSVGLIELSNVTDYAIVIDTRMNNDEDRNRFKGHFFLLPDTETVPKIFNALGIDYYE</sequence>
<organism evidence="4 5">
    <name type="scientific">Aciduricibacillus chroicocephali</name>
    <dbReference type="NCBI Taxonomy" id="3054939"/>
    <lineage>
        <taxon>Bacteria</taxon>
        <taxon>Bacillati</taxon>
        <taxon>Bacillota</taxon>
        <taxon>Bacilli</taxon>
        <taxon>Bacillales</taxon>
        <taxon>Bacillaceae</taxon>
        <taxon>Aciduricibacillus</taxon>
    </lineage>
</organism>
<dbReference type="InterPro" id="IPR028976">
    <property type="entry name" value="CheC-like_sf"/>
</dbReference>
<dbReference type="InterPro" id="IPR007597">
    <property type="entry name" value="CheC"/>
</dbReference>
<dbReference type="PANTHER" id="PTHR43693">
    <property type="entry name" value="PROTEIN PHOSPHATASE CHEZ"/>
    <property type="match status" value="1"/>
</dbReference>
<gene>
    <name evidence="4" type="ORF">QR721_06145</name>
</gene>
<dbReference type="EMBL" id="CP129113">
    <property type="protein sequence ID" value="WLV25783.1"/>
    <property type="molecule type" value="Genomic_DNA"/>
</dbReference>
<keyword evidence="1" id="KW-0145">Chemotaxis</keyword>
<evidence type="ECO:0000256" key="1">
    <source>
        <dbReference type="ARBA" id="ARBA00022500"/>
    </source>
</evidence>
<evidence type="ECO:0000259" key="3">
    <source>
        <dbReference type="Pfam" id="PF04509"/>
    </source>
</evidence>
<accession>A0ABY9KY47</accession>
<reference evidence="4" key="1">
    <citation type="submission" date="2023-06" db="EMBL/GenBank/DDBJ databases">
        <title>A Treasure from Seagulls: Isolation and Description of Aciduricobacillus qingdaonensis gen. nov., sp. nov., a Rare Obligately Uric Acid-utilizing Member in the Family Bacillaceae.</title>
        <authorList>
            <person name="Liu W."/>
            <person name="Wang B."/>
        </authorList>
    </citation>
    <scope>NUCLEOTIDE SEQUENCE</scope>
    <source>
        <strain evidence="4">44XB</strain>
    </source>
</reference>
<dbReference type="Pfam" id="PF04509">
    <property type="entry name" value="CheC"/>
    <property type="match status" value="2"/>
</dbReference>
<evidence type="ECO:0000313" key="4">
    <source>
        <dbReference type="EMBL" id="WLV25783.1"/>
    </source>
</evidence>
<dbReference type="RefSeq" id="WP_348029577.1">
    <property type="nucleotide sequence ID" value="NZ_CP129113.1"/>
</dbReference>